<proteinExistence type="predicted"/>
<feature type="compositionally biased region" description="Basic residues" evidence="1">
    <location>
        <begin position="52"/>
        <end position="61"/>
    </location>
</feature>
<reference evidence="2" key="1">
    <citation type="journal article" date="2022" name="bioRxiv">
        <title>Sequencing and chromosome-scale assembly of the giantPleurodeles waltlgenome.</title>
        <authorList>
            <person name="Brown T."/>
            <person name="Elewa A."/>
            <person name="Iarovenko S."/>
            <person name="Subramanian E."/>
            <person name="Araus A.J."/>
            <person name="Petzold A."/>
            <person name="Susuki M."/>
            <person name="Suzuki K.-i.T."/>
            <person name="Hayashi T."/>
            <person name="Toyoda A."/>
            <person name="Oliveira C."/>
            <person name="Osipova E."/>
            <person name="Leigh N.D."/>
            <person name="Simon A."/>
            <person name="Yun M.H."/>
        </authorList>
    </citation>
    <scope>NUCLEOTIDE SEQUENCE</scope>
    <source>
        <strain evidence="2">20211129_DDA</strain>
        <tissue evidence="2">Liver</tissue>
    </source>
</reference>
<name>A0AAV7N2S8_PLEWA</name>
<comment type="caution">
    <text evidence="2">The sequence shown here is derived from an EMBL/GenBank/DDBJ whole genome shotgun (WGS) entry which is preliminary data.</text>
</comment>
<accession>A0AAV7N2S8</accession>
<evidence type="ECO:0000313" key="3">
    <source>
        <dbReference type="Proteomes" id="UP001066276"/>
    </source>
</evidence>
<feature type="region of interest" description="Disordered" evidence="1">
    <location>
        <begin position="1"/>
        <end position="131"/>
    </location>
</feature>
<dbReference type="AlphaFoldDB" id="A0AAV7N2S8"/>
<organism evidence="2 3">
    <name type="scientific">Pleurodeles waltl</name>
    <name type="common">Iberian ribbed newt</name>
    <dbReference type="NCBI Taxonomy" id="8319"/>
    <lineage>
        <taxon>Eukaryota</taxon>
        <taxon>Metazoa</taxon>
        <taxon>Chordata</taxon>
        <taxon>Craniata</taxon>
        <taxon>Vertebrata</taxon>
        <taxon>Euteleostomi</taxon>
        <taxon>Amphibia</taxon>
        <taxon>Batrachia</taxon>
        <taxon>Caudata</taxon>
        <taxon>Salamandroidea</taxon>
        <taxon>Salamandridae</taxon>
        <taxon>Pleurodelinae</taxon>
        <taxon>Pleurodeles</taxon>
    </lineage>
</organism>
<evidence type="ECO:0000256" key="1">
    <source>
        <dbReference type="SAM" id="MobiDB-lite"/>
    </source>
</evidence>
<sequence>METTPLAWLIRAGDTSPSDAAARADTATSNPEGDGSVANSLQLPGPDEERQRRHAFQKFKQWRAWASKKGGESGAGEKSGVDGGREEQQWNEQETNRVEERAESGPEESQVVPVAQEAPCELPSHASGEAWPFQVRPLCWDGKGKGGWEEGAGQD</sequence>
<keyword evidence="3" id="KW-1185">Reference proteome</keyword>
<protein>
    <submittedName>
        <fullName evidence="2">Uncharacterized protein</fullName>
    </submittedName>
</protein>
<gene>
    <name evidence="2" type="ORF">NDU88_007645</name>
</gene>
<feature type="compositionally biased region" description="Low complexity" evidence="1">
    <location>
        <begin position="14"/>
        <end position="29"/>
    </location>
</feature>
<feature type="compositionally biased region" description="Basic and acidic residues" evidence="1">
    <location>
        <begin position="79"/>
        <end position="104"/>
    </location>
</feature>
<dbReference type="Proteomes" id="UP001066276">
    <property type="component" value="Chromosome 9"/>
</dbReference>
<evidence type="ECO:0000313" key="2">
    <source>
        <dbReference type="EMBL" id="KAJ1110292.1"/>
    </source>
</evidence>
<dbReference type="EMBL" id="JANPWB010000013">
    <property type="protein sequence ID" value="KAJ1110292.1"/>
    <property type="molecule type" value="Genomic_DNA"/>
</dbReference>